<dbReference type="InterPro" id="IPR002222">
    <property type="entry name" value="Ribosomal_uS19"/>
</dbReference>
<comment type="similarity">
    <text evidence="1">Belongs to the universal ribosomal protein uS19 family.</text>
</comment>
<gene>
    <name evidence="4" type="primary">rps19</name>
</gene>
<keyword evidence="3" id="KW-0687">Ribonucleoprotein</keyword>
<keyword evidence="4" id="KW-0496">Mitochondrion</keyword>
<dbReference type="Pfam" id="PF00203">
    <property type="entry name" value="Ribosomal_S19"/>
    <property type="match status" value="1"/>
</dbReference>
<protein>
    <submittedName>
        <fullName evidence="4">Ribosomal protein S19</fullName>
    </submittedName>
</protein>
<dbReference type="GO" id="GO:0006412">
    <property type="term" value="P:translation"/>
    <property type="evidence" value="ECO:0007669"/>
    <property type="project" value="InterPro"/>
</dbReference>
<evidence type="ECO:0000256" key="3">
    <source>
        <dbReference type="ARBA" id="ARBA00023274"/>
    </source>
</evidence>
<dbReference type="SUPFAM" id="SSF54570">
    <property type="entry name" value="Ribosomal protein S19"/>
    <property type="match status" value="1"/>
</dbReference>
<keyword evidence="2 4" id="KW-0689">Ribosomal protein</keyword>
<dbReference type="EMBL" id="KC573040">
    <property type="protein sequence ID" value="AGE93717.1"/>
    <property type="molecule type" value="Genomic_DNA"/>
</dbReference>
<evidence type="ECO:0000256" key="2">
    <source>
        <dbReference type="ARBA" id="ARBA00022980"/>
    </source>
</evidence>
<dbReference type="RefSeq" id="YP_007476216.1">
    <property type="nucleotide sequence ID" value="NC_020370.1"/>
</dbReference>
<dbReference type="GO" id="GO:1990904">
    <property type="term" value="C:ribonucleoprotein complex"/>
    <property type="evidence" value="ECO:0007669"/>
    <property type="project" value="UniProtKB-KW"/>
</dbReference>
<geneLocation type="mitochondrion" evidence="4"/>
<evidence type="ECO:0000313" key="4">
    <source>
        <dbReference type="EMBL" id="AGE93717.1"/>
    </source>
</evidence>
<accession>M1JZY1</accession>
<reference evidence="4" key="1">
    <citation type="submission" date="2012-12" db="EMBL/GenBank/DDBJ databases">
        <authorList>
            <person name="Lang B.F."/>
        </authorList>
    </citation>
    <scope>NUCLEOTIDE SEQUENCE</scope>
    <source>
        <strain evidence="4">ATCC 50519</strain>
    </source>
</reference>
<dbReference type="AlphaFoldDB" id="M1JZY1"/>
<organism evidence="4">
    <name type="scientific">Ministeria vibrans</name>
    <name type="common">Bacterivorous amoeba</name>
    <dbReference type="NCBI Taxonomy" id="134558"/>
    <lineage>
        <taxon>Eukaryota</taxon>
        <taxon>Filasterea</taxon>
        <taxon>Ministeria</taxon>
    </lineage>
</organism>
<evidence type="ECO:0000256" key="1">
    <source>
        <dbReference type="ARBA" id="ARBA00007345"/>
    </source>
</evidence>
<dbReference type="InterPro" id="IPR023575">
    <property type="entry name" value="Ribosomal_uS19_SF"/>
</dbReference>
<dbReference type="Gene3D" id="3.30.860.10">
    <property type="entry name" value="30s Ribosomal Protein S19, Chain A"/>
    <property type="match status" value="1"/>
</dbReference>
<dbReference type="GeneID" id="14659648"/>
<sequence length="72" mass="8829">MIRSKWKEIWTSKNKDPFSKIERNETIDLDMIKKSYYIHNGKIWKKVNTKANWIGEKAGKFIWTKKTVKWKR</sequence>
<name>M1JZY1_MINVI</name>
<dbReference type="GO" id="GO:0003735">
    <property type="term" value="F:structural constituent of ribosome"/>
    <property type="evidence" value="ECO:0007669"/>
    <property type="project" value="InterPro"/>
</dbReference>
<dbReference type="GO" id="GO:0005840">
    <property type="term" value="C:ribosome"/>
    <property type="evidence" value="ECO:0007669"/>
    <property type="project" value="UniProtKB-KW"/>
</dbReference>
<proteinExistence type="inferred from homology"/>